<proteinExistence type="predicted"/>
<accession>A0AA35Z2R2</accession>
<evidence type="ECO:0000313" key="1">
    <source>
        <dbReference type="EMBL" id="CAI9284811.1"/>
    </source>
</evidence>
<organism evidence="1 2">
    <name type="scientific">Lactuca saligna</name>
    <name type="common">Willowleaf lettuce</name>
    <dbReference type="NCBI Taxonomy" id="75948"/>
    <lineage>
        <taxon>Eukaryota</taxon>
        <taxon>Viridiplantae</taxon>
        <taxon>Streptophyta</taxon>
        <taxon>Embryophyta</taxon>
        <taxon>Tracheophyta</taxon>
        <taxon>Spermatophyta</taxon>
        <taxon>Magnoliopsida</taxon>
        <taxon>eudicotyledons</taxon>
        <taxon>Gunneridae</taxon>
        <taxon>Pentapetalae</taxon>
        <taxon>asterids</taxon>
        <taxon>campanulids</taxon>
        <taxon>Asterales</taxon>
        <taxon>Asteraceae</taxon>
        <taxon>Cichorioideae</taxon>
        <taxon>Cichorieae</taxon>
        <taxon>Lactucinae</taxon>
        <taxon>Lactuca</taxon>
    </lineage>
</organism>
<reference evidence="1" key="1">
    <citation type="submission" date="2023-04" db="EMBL/GenBank/DDBJ databases">
        <authorList>
            <person name="Vijverberg K."/>
            <person name="Xiong W."/>
            <person name="Schranz E."/>
        </authorList>
    </citation>
    <scope>NUCLEOTIDE SEQUENCE</scope>
</reference>
<protein>
    <submittedName>
        <fullName evidence="1">Uncharacterized protein</fullName>
    </submittedName>
</protein>
<dbReference type="EMBL" id="OX465081">
    <property type="protein sequence ID" value="CAI9284811.1"/>
    <property type="molecule type" value="Genomic_DNA"/>
</dbReference>
<keyword evidence="2" id="KW-1185">Reference proteome</keyword>
<sequence>MVRGIEHPSSIVCRKTLVEARSGRIIQDFRTHVRHYGTEEQRCFRLVPPPPSFPGGIDCCVAINRSRAKDPLLLLFTTTTVVPLPSMADSHRHLPLLVADAAVLVAIVFQPRLSFVAYAALMSLRLLLCFLRDGHACISQGCECVAASSSSEVWSFCLAGN</sequence>
<gene>
    <name evidence="1" type="ORF">LSALG_LOCUS24316</name>
</gene>
<dbReference type="AlphaFoldDB" id="A0AA35Z2R2"/>
<dbReference type="Proteomes" id="UP001177003">
    <property type="component" value="Chromosome 5"/>
</dbReference>
<name>A0AA35Z2R2_LACSI</name>
<evidence type="ECO:0000313" key="2">
    <source>
        <dbReference type="Proteomes" id="UP001177003"/>
    </source>
</evidence>